<gene>
    <name evidence="1" type="ORF">KEG57_36190</name>
</gene>
<dbReference type="EMBL" id="JAGTJJ010000033">
    <property type="protein sequence ID" value="MDC3985977.1"/>
    <property type="molecule type" value="Genomic_DNA"/>
</dbReference>
<comment type="caution">
    <text evidence="1">The sequence shown here is derived from an EMBL/GenBank/DDBJ whole genome shotgun (WGS) entry which is preliminary data.</text>
</comment>
<dbReference type="Proteomes" id="UP001151081">
    <property type="component" value="Unassembled WGS sequence"/>
</dbReference>
<name>A0A9X3X849_9BACT</name>
<accession>A0A9X3X849</accession>
<sequence length="177" mass="19156">MNGGETSSTARNVDADVCALVAERIHLVIRTRHAPRDLVTGKALSCDEPTRPAVCGTAWADEIGLLGIAFPQSGPGAFFFFDLNDEPVSKKRLTCNTIGLTANAWPEPGVERCATVKQGPLAEMTVMVDSRCDGLRMTVFDKAYSLKDPTAERVTDCDKPSAERLAGPELLCKRMNE</sequence>
<protein>
    <submittedName>
        <fullName evidence="1">Uncharacterized protein</fullName>
    </submittedName>
</protein>
<reference evidence="1 2" key="1">
    <citation type="submission" date="2021-04" db="EMBL/GenBank/DDBJ databases">
        <title>Genome analysis of Polyangium sp.</title>
        <authorList>
            <person name="Li Y."/>
            <person name="Wang J."/>
        </authorList>
    </citation>
    <scope>NUCLEOTIDE SEQUENCE [LARGE SCALE GENOMIC DNA]</scope>
    <source>
        <strain evidence="1 2">SDU14</strain>
    </source>
</reference>
<evidence type="ECO:0000313" key="1">
    <source>
        <dbReference type="EMBL" id="MDC3985977.1"/>
    </source>
</evidence>
<organism evidence="1 2">
    <name type="scientific">Polyangium jinanense</name>
    <dbReference type="NCBI Taxonomy" id="2829994"/>
    <lineage>
        <taxon>Bacteria</taxon>
        <taxon>Pseudomonadati</taxon>
        <taxon>Myxococcota</taxon>
        <taxon>Polyangia</taxon>
        <taxon>Polyangiales</taxon>
        <taxon>Polyangiaceae</taxon>
        <taxon>Polyangium</taxon>
    </lineage>
</organism>
<proteinExistence type="predicted"/>
<keyword evidence="2" id="KW-1185">Reference proteome</keyword>
<dbReference type="AlphaFoldDB" id="A0A9X3X849"/>
<evidence type="ECO:0000313" key="2">
    <source>
        <dbReference type="Proteomes" id="UP001151081"/>
    </source>
</evidence>